<comment type="caution">
    <text evidence="2">The sequence shown here is derived from an EMBL/GenBank/DDBJ whole genome shotgun (WGS) entry which is preliminary data.</text>
</comment>
<evidence type="ECO:0000313" key="2">
    <source>
        <dbReference type="EMBL" id="MCI81577.1"/>
    </source>
</evidence>
<proteinExistence type="predicted"/>
<feature type="non-terminal residue" evidence="2">
    <location>
        <position position="28"/>
    </location>
</feature>
<feature type="region of interest" description="Disordered" evidence="1">
    <location>
        <begin position="1"/>
        <end position="28"/>
    </location>
</feature>
<evidence type="ECO:0000313" key="3">
    <source>
        <dbReference type="Proteomes" id="UP000265520"/>
    </source>
</evidence>
<dbReference type="EMBL" id="LXQA011022229">
    <property type="protein sequence ID" value="MCI81577.1"/>
    <property type="molecule type" value="Genomic_DNA"/>
</dbReference>
<evidence type="ECO:0000256" key="1">
    <source>
        <dbReference type="SAM" id="MobiDB-lite"/>
    </source>
</evidence>
<sequence length="28" mass="3382">MEARPAFEGRERMNVSREITKRRPGFME</sequence>
<dbReference type="Proteomes" id="UP000265520">
    <property type="component" value="Unassembled WGS sequence"/>
</dbReference>
<protein>
    <submittedName>
        <fullName evidence="2">Uncharacterized protein</fullName>
    </submittedName>
</protein>
<dbReference type="AlphaFoldDB" id="A0A392V0C7"/>
<name>A0A392V0C7_9FABA</name>
<organism evidence="2 3">
    <name type="scientific">Trifolium medium</name>
    <dbReference type="NCBI Taxonomy" id="97028"/>
    <lineage>
        <taxon>Eukaryota</taxon>
        <taxon>Viridiplantae</taxon>
        <taxon>Streptophyta</taxon>
        <taxon>Embryophyta</taxon>
        <taxon>Tracheophyta</taxon>
        <taxon>Spermatophyta</taxon>
        <taxon>Magnoliopsida</taxon>
        <taxon>eudicotyledons</taxon>
        <taxon>Gunneridae</taxon>
        <taxon>Pentapetalae</taxon>
        <taxon>rosids</taxon>
        <taxon>fabids</taxon>
        <taxon>Fabales</taxon>
        <taxon>Fabaceae</taxon>
        <taxon>Papilionoideae</taxon>
        <taxon>50 kb inversion clade</taxon>
        <taxon>NPAAA clade</taxon>
        <taxon>Hologalegina</taxon>
        <taxon>IRL clade</taxon>
        <taxon>Trifolieae</taxon>
        <taxon>Trifolium</taxon>
    </lineage>
</organism>
<accession>A0A392V0C7</accession>
<keyword evidence="3" id="KW-1185">Reference proteome</keyword>
<reference evidence="2 3" key="1">
    <citation type="journal article" date="2018" name="Front. Plant Sci.">
        <title>Red Clover (Trifolium pratense) and Zigzag Clover (T. medium) - A Picture of Genomic Similarities and Differences.</title>
        <authorList>
            <person name="Dluhosova J."/>
            <person name="Istvanek J."/>
            <person name="Nedelnik J."/>
            <person name="Repkova J."/>
        </authorList>
    </citation>
    <scope>NUCLEOTIDE SEQUENCE [LARGE SCALE GENOMIC DNA]</scope>
    <source>
        <strain evidence="3">cv. 10/8</strain>
        <tissue evidence="2">Leaf</tissue>
    </source>
</reference>
<feature type="compositionally biased region" description="Basic and acidic residues" evidence="1">
    <location>
        <begin position="1"/>
        <end position="21"/>
    </location>
</feature>